<dbReference type="InterPro" id="IPR011989">
    <property type="entry name" value="ARM-like"/>
</dbReference>
<protein>
    <submittedName>
        <fullName evidence="3">HEAT repeat domain-containing protein</fullName>
    </submittedName>
</protein>
<keyword evidence="2" id="KW-0605">Phycobilisome</keyword>
<keyword evidence="4" id="KW-1185">Reference proteome</keyword>
<dbReference type="RefSeq" id="WP_193994015.1">
    <property type="nucleotide sequence ID" value="NZ_JADEXP010000139.1"/>
</dbReference>
<dbReference type="InterPro" id="IPR004155">
    <property type="entry name" value="PBS_lyase_HEAT"/>
</dbReference>
<name>A0A929FAM2_LEPEC</name>
<evidence type="ECO:0000313" key="4">
    <source>
        <dbReference type="Proteomes" id="UP000615026"/>
    </source>
</evidence>
<keyword evidence="1" id="KW-0042">Antenna complex</keyword>
<evidence type="ECO:0000313" key="3">
    <source>
        <dbReference type="EMBL" id="MBE9068063.1"/>
    </source>
</evidence>
<dbReference type="Gene3D" id="1.25.10.10">
    <property type="entry name" value="Leucine-rich Repeat Variant"/>
    <property type="match status" value="2"/>
</dbReference>
<dbReference type="Pfam" id="PF13646">
    <property type="entry name" value="HEAT_2"/>
    <property type="match status" value="1"/>
</dbReference>
<dbReference type="AlphaFoldDB" id="A0A929FAM2"/>
<sequence>MASSSLNPPKALKTFETCLQAVNDADSAQGLLDAVEDLAALNDQRSIPTLIQVLGFNNPGAAVAAVEGLVQIGIPSVSPLLEKLDGYNYGARAWAIRALAGIGDPRGQSLLLEAANDFSLSVRRAAARGLGTIRWNKVSDHERPEAMLRSQAVLLQATGDEEWVVRYAAVVGLEALAMQIAQTDLIISGLQQLRHQDDTPAVQARAQWALEKLSEKL</sequence>
<dbReference type="SUPFAM" id="SSF48371">
    <property type="entry name" value="ARM repeat"/>
    <property type="match status" value="1"/>
</dbReference>
<evidence type="ECO:0000256" key="1">
    <source>
        <dbReference type="ARBA" id="ARBA00022549"/>
    </source>
</evidence>
<comment type="caution">
    <text evidence="3">The sequence shown here is derived from an EMBL/GenBank/DDBJ whole genome shotgun (WGS) entry which is preliminary data.</text>
</comment>
<evidence type="ECO:0000256" key="2">
    <source>
        <dbReference type="ARBA" id="ARBA00022738"/>
    </source>
</evidence>
<dbReference type="Proteomes" id="UP000615026">
    <property type="component" value="Unassembled WGS sequence"/>
</dbReference>
<dbReference type="Pfam" id="PF03130">
    <property type="entry name" value="HEAT_PBS"/>
    <property type="match status" value="1"/>
</dbReference>
<organism evidence="3 4">
    <name type="scientific">Leptolyngbya cf. ectocarpi LEGE 11479</name>
    <dbReference type="NCBI Taxonomy" id="1828722"/>
    <lineage>
        <taxon>Bacteria</taxon>
        <taxon>Bacillati</taxon>
        <taxon>Cyanobacteriota</taxon>
        <taxon>Cyanophyceae</taxon>
        <taxon>Leptolyngbyales</taxon>
        <taxon>Leptolyngbyaceae</taxon>
        <taxon>Leptolyngbya group</taxon>
        <taxon>Leptolyngbya</taxon>
    </lineage>
</organism>
<gene>
    <name evidence="3" type="ORF">IQ260_15535</name>
</gene>
<reference evidence="3" key="1">
    <citation type="submission" date="2020-10" db="EMBL/GenBank/DDBJ databases">
        <authorList>
            <person name="Castelo-Branco R."/>
            <person name="Eusebio N."/>
            <person name="Adriana R."/>
            <person name="Vieira A."/>
            <person name="Brugerolle De Fraissinette N."/>
            <person name="Rezende De Castro R."/>
            <person name="Schneider M.P."/>
            <person name="Vasconcelos V."/>
            <person name="Leao P.N."/>
        </authorList>
    </citation>
    <scope>NUCLEOTIDE SEQUENCE</scope>
    <source>
        <strain evidence="3">LEGE 11479</strain>
    </source>
</reference>
<dbReference type="EMBL" id="JADEXP010000139">
    <property type="protein sequence ID" value="MBE9068063.1"/>
    <property type="molecule type" value="Genomic_DNA"/>
</dbReference>
<dbReference type="InterPro" id="IPR016024">
    <property type="entry name" value="ARM-type_fold"/>
</dbReference>
<dbReference type="GO" id="GO:0030089">
    <property type="term" value="C:phycobilisome"/>
    <property type="evidence" value="ECO:0007669"/>
    <property type="project" value="UniProtKB-KW"/>
</dbReference>
<accession>A0A929FAM2</accession>
<proteinExistence type="predicted"/>